<evidence type="ECO:0000256" key="1">
    <source>
        <dbReference type="ARBA" id="ARBA00022490"/>
    </source>
</evidence>
<dbReference type="EMBL" id="JANQDX010000009">
    <property type="protein sequence ID" value="KAL0919885.1"/>
    <property type="molecule type" value="Genomic_DNA"/>
</dbReference>
<dbReference type="PROSITE" id="PS51823">
    <property type="entry name" value="CLU"/>
    <property type="match status" value="1"/>
</dbReference>
<feature type="region of interest" description="Disordered" evidence="2">
    <location>
        <begin position="1399"/>
        <end position="1465"/>
    </location>
</feature>
<dbReference type="PANTHER" id="PTHR12601">
    <property type="entry name" value="EUKARYOTIC TRANSLATION INITIATION FACTOR 3 SUBUNIT EIF-3"/>
    <property type="match status" value="1"/>
</dbReference>
<feature type="compositionally biased region" description="Basic and acidic residues" evidence="2">
    <location>
        <begin position="1283"/>
        <end position="1296"/>
    </location>
</feature>
<feature type="compositionally biased region" description="Low complexity" evidence="2">
    <location>
        <begin position="1586"/>
        <end position="1596"/>
    </location>
</feature>
<evidence type="ECO:0000256" key="2">
    <source>
        <dbReference type="SAM" id="MobiDB-lite"/>
    </source>
</evidence>
<keyword evidence="1" id="KW-0963">Cytoplasm</keyword>
<feature type="compositionally biased region" description="Polar residues" evidence="2">
    <location>
        <begin position="132"/>
        <end position="152"/>
    </location>
</feature>
<dbReference type="Proteomes" id="UP001552299">
    <property type="component" value="Unassembled WGS sequence"/>
</dbReference>
<dbReference type="InterPro" id="IPR033646">
    <property type="entry name" value="CLU-central"/>
</dbReference>
<feature type="region of interest" description="Disordered" evidence="2">
    <location>
        <begin position="1"/>
        <end position="21"/>
    </location>
</feature>
<dbReference type="PANTHER" id="PTHR12601:SF39">
    <property type="entry name" value="PROTEIN REDUCED CHLOROPLAST COVERAGE 2"/>
    <property type="match status" value="1"/>
</dbReference>
<feature type="region of interest" description="Disordered" evidence="2">
    <location>
        <begin position="131"/>
        <end position="180"/>
    </location>
</feature>
<feature type="compositionally biased region" description="Acidic residues" evidence="2">
    <location>
        <begin position="1118"/>
        <end position="1127"/>
    </location>
</feature>
<protein>
    <recommendedName>
        <fullName evidence="3">Clu domain-containing protein</fullName>
    </recommendedName>
</protein>
<name>A0ABD0V474_DENTH</name>
<dbReference type="Pfam" id="PF13424">
    <property type="entry name" value="TPR_12"/>
    <property type="match status" value="1"/>
</dbReference>
<reference evidence="4 5" key="1">
    <citation type="journal article" date="2024" name="Plant Biotechnol. J.">
        <title>Dendrobium thyrsiflorum genome and its molecular insights into genes involved in important horticultural traits.</title>
        <authorList>
            <person name="Chen B."/>
            <person name="Wang J.Y."/>
            <person name="Zheng P.J."/>
            <person name="Li K.L."/>
            <person name="Liang Y.M."/>
            <person name="Chen X.F."/>
            <person name="Zhang C."/>
            <person name="Zhao X."/>
            <person name="He X."/>
            <person name="Zhang G.Q."/>
            <person name="Liu Z.J."/>
            <person name="Xu Q."/>
        </authorList>
    </citation>
    <scope>NUCLEOTIDE SEQUENCE [LARGE SCALE GENOMIC DNA]</scope>
    <source>
        <strain evidence="4">GZMU011</strain>
    </source>
</reference>
<feature type="compositionally biased region" description="Low complexity" evidence="2">
    <location>
        <begin position="1139"/>
        <end position="1154"/>
    </location>
</feature>
<feature type="compositionally biased region" description="Polar residues" evidence="2">
    <location>
        <begin position="1597"/>
        <end position="1607"/>
    </location>
</feature>
<accession>A0ABD0V474</accession>
<dbReference type="InterPro" id="IPR027523">
    <property type="entry name" value="CLU_prot"/>
</dbReference>
<dbReference type="FunFam" id="1.25.40.10:FF:000157">
    <property type="entry name" value="protein TSS isoform X2"/>
    <property type="match status" value="1"/>
</dbReference>
<dbReference type="InterPro" id="IPR025697">
    <property type="entry name" value="CLU_dom"/>
</dbReference>
<dbReference type="InterPro" id="IPR011990">
    <property type="entry name" value="TPR-like_helical_dom_sf"/>
</dbReference>
<sequence length="1782" mass="196764">MAPKAGKAKPHKAKGEKKKKEEKVLPTIVDITVQAPDFSHLTLKGISTDRILDVRKLLAVHVDACHVTCYSLAHEVRGPRLKDTVEILLLKPCHVTIVEEEYTEELAVAHIRRLLDIIACTTAFSHAPAKNAGTSTYPDANSPTSGAPSSGGVSKERDALPADTSESILKPQRGSDKCGSLAPAVGASGANKKEEAAIYPPPKLGNFYNFFSFSHITPPLQYIRRSVRPFVDDKRVDDFFQIDVRFCNGKLVTIVACRNGFYPAGKRALTSHSLVGLLLQISRSFDGAYKSLMKAFVEHNKKDLILKNYPFQSFQAISRHSVELELHYIRCIKLCLDRTGTFGNLPYGFRANTWLVPPVAADYPANFPLLPTEDETWGGSGGGQGRDGKQNHRKWAREFSILASMPCKTAEERQIRDRKAFLLHSLFADVAVLKAVGCIQDLVFGHKHSNETPNDPGTILHEEQAGDLTITVRRDAADASAKLDVKFDGSQTFGMSSKDVAIRNLLKGITADESVIVHDTATLGVVVVRHCGYTAVVEVPVETCTRTQQDFDIADQPEGGSNALNVNSLRMQLHKSSAQLSNGVLCSQFSENGSSQSSRSLVRKLLSISLAKLEKDDQSHRKSIRWELGQCWVQHLQQDTGKSQPKNSEVTKVEPTIKGLGKQLKEIRKKPEERAGRIDPSKDGFVDASKHQMLDDCSQQEQEGILMKLLPEAAFLRLKESNTGLHVKVELAEKLSHVRSLCMHEMVVRAFKHMLQAVVAAVSDVDDLAASIASCLNVLLGALPSEDVDPNLASDHHLKQKWIEIFLYKRFGWRWKEESCKDLRKFSLLRGLCHKATIYQQKALDINERELGLDHPDTMKSYGDLAVFYYRLQHTELALKYVNRALYLLHLTCGPSHPNTAATYINVAMMEEGLGNVHVALRYLHEALKCNQRLLGADHIQTAASYHAIAIALSLMEAYTLSVQHEQTTLRILQTKLGAEDLRTQDAAAWLEYFESKVQEQQDAARNGTPKADASIASKGHLSVSDLLDYINPDEELKLREIQKKQAQTKIKGRLGQSQWETVEDEDLKEEKKKIDYPLKKISSDKENNALSQPMESKDEKLNISIAPITSSPRDDSEQGETCEEGWQEAVPKGRYFSNRKPSSSRRPSLARLNTNAINNGETGRYRGRVVSNFPSPRTSPNETSTNALSPFSDNKIVKTSSFGFKPATASITSKTIPSTISTNVQSTRKNLSYKEVALASPGTIMKSAEQQSPRDEDHNEQNGEARREVTNVELLPNGIQTEEDKIIHTAIEKDSTPPTASETKSNKIREQGVPEEIDIAKMKSFTVADSQFTCPAMVESMKVDGSSDSRMTSFETELSKEIGNDTENCKAGHNVLEELELSIANKDSAEKENEGALAARYEPPYSDRNVPASADNAAEQGDDSSDLSSGGENEKATPMEGEKNQQTKETSKKLSASAPPFNPSTIPVFGSASIPNINEHGGILPPPVIMPPILSSNPIRKHPHQSATTRIPYGPRLAGGYNRAGHRGARNKLTIQNIEPIAVDGTGFSPKIMNPDAAEFIPGQPWLPNGYPTSVYGFPVSPQESSASSGSLAASPTVTADVSENNEALPEGNDHSNHTSIKESEKAGEGKEDDKVEPEINAKAKDAVPDGTTVEVESSESAIVEKSVKCWADYSDSEAEEVENNLRRKSNTGFDIPRTNNLLWQRGEIGKFEFIPQFLKTNWNSKLYLLKLSEIAETSRGVLLSSFLQRFSTRDRRIAANAKEQVAFVFVHNRWCTYILT</sequence>
<dbReference type="Pfam" id="PF15044">
    <property type="entry name" value="CLU_N"/>
    <property type="match status" value="1"/>
</dbReference>
<proteinExistence type="predicted"/>
<feature type="domain" description="Clu" evidence="3">
    <location>
        <begin position="373"/>
        <end position="647"/>
    </location>
</feature>
<dbReference type="CDD" id="cd15466">
    <property type="entry name" value="CLU-central"/>
    <property type="match status" value="1"/>
</dbReference>
<feature type="region of interest" description="Disordered" evidence="2">
    <location>
        <begin position="1582"/>
        <end position="1655"/>
    </location>
</feature>
<feature type="compositionally biased region" description="Basic and acidic residues" evidence="2">
    <location>
        <begin position="1433"/>
        <end position="1453"/>
    </location>
</feature>
<comment type="caution">
    <text evidence="4">The sequence shown here is derived from an EMBL/GenBank/DDBJ whole genome shotgun (WGS) entry which is preliminary data.</text>
</comment>
<dbReference type="SUPFAM" id="SSF48452">
    <property type="entry name" value="TPR-like"/>
    <property type="match status" value="1"/>
</dbReference>
<evidence type="ECO:0000259" key="3">
    <source>
        <dbReference type="PROSITE" id="PS51823"/>
    </source>
</evidence>
<feature type="compositionally biased region" description="Basic and acidic residues" evidence="2">
    <location>
        <begin position="1253"/>
        <end position="1271"/>
    </location>
</feature>
<feature type="compositionally biased region" description="Polar residues" evidence="2">
    <location>
        <begin position="1173"/>
        <end position="1191"/>
    </location>
</feature>
<dbReference type="InterPro" id="IPR028275">
    <property type="entry name" value="CLU_N"/>
</dbReference>
<gene>
    <name evidence="4" type="ORF">M5K25_012010</name>
</gene>
<dbReference type="Pfam" id="PF12807">
    <property type="entry name" value="eIF3_p135"/>
    <property type="match status" value="1"/>
</dbReference>
<evidence type="ECO:0000313" key="5">
    <source>
        <dbReference type="Proteomes" id="UP001552299"/>
    </source>
</evidence>
<dbReference type="Gene3D" id="1.25.40.10">
    <property type="entry name" value="Tetratricopeptide repeat domain"/>
    <property type="match status" value="1"/>
</dbReference>
<feature type="compositionally biased region" description="Basic residues" evidence="2">
    <location>
        <begin position="1"/>
        <end position="17"/>
    </location>
</feature>
<feature type="compositionally biased region" description="Basic and acidic residues" evidence="2">
    <location>
        <begin position="1613"/>
        <end position="1649"/>
    </location>
</feature>
<evidence type="ECO:0000313" key="4">
    <source>
        <dbReference type="EMBL" id="KAL0919885.1"/>
    </source>
</evidence>
<organism evidence="4 5">
    <name type="scientific">Dendrobium thyrsiflorum</name>
    <name type="common">Pinecone-like raceme dendrobium</name>
    <name type="synonym">Orchid</name>
    <dbReference type="NCBI Taxonomy" id="117978"/>
    <lineage>
        <taxon>Eukaryota</taxon>
        <taxon>Viridiplantae</taxon>
        <taxon>Streptophyta</taxon>
        <taxon>Embryophyta</taxon>
        <taxon>Tracheophyta</taxon>
        <taxon>Spermatophyta</taxon>
        <taxon>Magnoliopsida</taxon>
        <taxon>Liliopsida</taxon>
        <taxon>Asparagales</taxon>
        <taxon>Orchidaceae</taxon>
        <taxon>Epidendroideae</taxon>
        <taxon>Malaxideae</taxon>
        <taxon>Dendrobiinae</taxon>
        <taxon>Dendrobium</taxon>
    </lineage>
</organism>
<keyword evidence="5" id="KW-1185">Reference proteome</keyword>
<feature type="region of interest" description="Disordered" evidence="2">
    <location>
        <begin position="1246"/>
        <end position="1313"/>
    </location>
</feature>
<feature type="region of interest" description="Disordered" evidence="2">
    <location>
        <begin position="1085"/>
        <end position="1191"/>
    </location>
</feature>